<dbReference type="SMART" id="SM00829">
    <property type="entry name" value="PKS_ER"/>
    <property type="match status" value="1"/>
</dbReference>
<dbReference type="InterPro" id="IPR011032">
    <property type="entry name" value="GroES-like_sf"/>
</dbReference>
<dbReference type="RefSeq" id="WP_095265657.1">
    <property type="nucleotide sequence ID" value="NZ_NPBY01000043.1"/>
</dbReference>
<evidence type="ECO:0000313" key="2">
    <source>
        <dbReference type="EMBL" id="PAD75895.1"/>
    </source>
</evidence>
<dbReference type="InterPro" id="IPR013154">
    <property type="entry name" value="ADH-like_N"/>
</dbReference>
<dbReference type="Gene3D" id="3.40.50.720">
    <property type="entry name" value="NAD(P)-binding Rossmann-like Domain"/>
    <property type="match status" value="1"/>
</dbReference>
<dbReference type="Pfam" id="PF00107">
    <property type="entry name" value="ADH_zinc_N"/>
    <property type="match status" value="1"/>
</dbReference>
<dbReference type="InterPro" id="IPR020843">
    <property type="entry name" value="ER"/>
</dbReference>
<dbReference type="GO" id="GO:0043957">
    <property type="term" value="F:acryloyl-CoA reductase (NADPH) activity"/>
    <property type="evidence" value="ECO:0007669"/>
    <property type="project" value="TreeGrafter"/>
</dbReference>
<dbReference type="Pfam" id="PF08240">
    <property type="entry name" value="ADH_N"/>
    <property type="match status" value="1"/>
</dbReference>
<dbReference type="InterPro" id="IPR013149">
    <property type="entry name" value="ADH-like_C"/>
</dbReference>
<comment type="caution">
    <text evidence="2">The sequence shown here is derived from an EMBL/GenBank/DDBJ whole genome shotgun (WGS) entry which is preliminary data.</text>
</comment>
<protein>
    <submittedName>
        <fullName evidence="2">Oxidoreductase</fullName>
    </submittedName>
</protein>
<dbReference type="Proteomes" id="UP000215596">
    <property type="component" value="Unassembled WGS sequence"/>
</dbReference>
<feature type="domain" description="Enoyl reductase (ER)" evidence="1">
    <location>
        <begin position="22"/>
        <end position="331"/>
    </location>
</feature>
<dbReference type="PANTHER" id="PTHR43677:SF1">
    <property type="entry name" value="ACRYLYL-COA REDUCTASE ACUI-RELATED"/>
    <property type="match status" value="1"/>
</dbReference>
<dbReference type="SUPFAM" id="SSF50129">
    <property type="entry name" value="GroES-like"/>
    <property type="match status" value="1"/>
</dbReference>
<evidence type="ECO:0000259" key="1">
    <source>
        <dbReference type="SMART" id="SM00829"/>
    </source>
</evidence>
<dbReference type="Gene3D" id="3.90.180.10">
    <property type="entry name" value="Medium-chain alcohol dehydrogenases, catalytic domain"/>
    <property type="match status" value="1"/>
</dbReference>
<dbReference type="OrthoDB" id="9782155at2"/>
<dbReference type="InterPro" id="IPR051397">
    <property type="entry name" value="Zn-ADH-like_protein"/>
</dbReference>
<sequence>MRADTPFQAFVLREEKDGGVRGGIEPWTLDQLPEGDVTVKVSYSGVNYKDGLASIREGKIVRKYPFIPGIDLAGTVMTSSHPDFQPGDKVLCTGYEVGVSHDGGYSEYARVRGDWLVPLPSGLLAREAMAIGTAGFTAALSVDALLRSGLRPDQGPVLVTGATGGVGSFAVSILSRLGYHVTAATGKPDVADWLRSVGASEVVSRDEAAGSGKGALSDQRWAAAVDPVGGARLGEILKHVKYGGAVAVSGMTGGRSFESSVYPFILRGVSLFGIDSVYCPMERRTAIWSRLANEWKPEQVLAHGIAEYNLDQLPELLHNILQGKAIGRSVIVVEK</sequence>
<name>A0A268ERY3_9BACL</name>
<dbReference type="InterPro" id="IPR036291">
    <property type="entry name" value="NAD(P)-bd_dom_sf"/>
</dbReference>
<dbReference type="NCBIfam" id="TIGR02823">
    <property type="entry name" value="oxido_YhdH"/>
    <property type="match status" value="1"/>
</dbReference>
<accession>A0A268ERY3</accession>
<gene>
    <name evidence="2" type="ORF">CHH67_13185</name>
</gene>
<dbReference type="EMBL" id="NPBY01000043">
    <property type="protein sequence ID" value="PAD75895.1"/>
    <property type="molecule type" value="Genomic_DNA"/>
</dbReference>
<organism evidence="2 3">
    <name type="scientific">Paenibacillus campinasensis</name>
    <dbReference type="NCBI Taxonomy" id="66347"/>
    <lineage>
        <taxon>Bacteria</taxon>
        <taxon>Bacillati</taxon>
        <taxon>Bacillota</taxon>
        <taxon>Bacilli</taxon>
        <taxon>Bacillales</taxon>
        <taxon>Paenibacillaceae</taxon>
        <taxon>Paenibacillus</taxon>
    </lineage>
</organism>
<dbReference type="AlphaFoldDB" id="A0A268ERY3"/>
<dbReference type="PANTHER" id="PTHR43677">
    <property type="entry name" value="SHORT-CHAIN DEHYDROGENASE/REDUCTASE"/>
    <property type="match status" value="1"/>
</dbReference>
<reference evidence="2 3" key="1">
    <citation type="submission" date="2017-07" db="EMBL/GenBank/DDBJ databases">
        <title>Isolation and whole genome analysis of endospore-forming bacteria from heroin.</title>
        <authorList>
            <person name="Kalinowski J."/>
            <person name="Ahrens B."/>
            <person name="Al-Dilaimi A."/>
            <person name="Winkler A."/>
            <person name="Wibberg D."/>
            <person name="Schleenbecker U."/>
            <person name="Ruckert C."/>
            <person name="Wolfel R."/>
            <person name="Grass G."/>
        </authorList>
    </citation>
    <scope>NUCLEOTIDE SEQUENCE [LARGE SCALE GENOMIC DNA]</scope>
    <source>
        <strain evidence="2 3">7537-G1</strain>
    </source>
</reference>
<dbReference type="SUPFAM" id="SSF51735">
    <property type="entry name" value="NAD(P)-binding Rossmann-fold domains"/>
    <property type="match status" value="1"/>
</dbReference>
<evidence type="ECO:0000313" key="3">
    <source>
        <dbReference type="Proteomes" id="UP000215596"/>
    </source>
</evidence>
<dbReference type="InterPro" id="IPR014188">
    <property type="entry name" value="Acrylyl-CoA_reductase_AcuI"/>
</dbReference>
<proteinExistence type="predicted"/>